<dbReference type="EMBL" id="BLIR01000001">
    <property type="protein sequence ID" value="GFE40323.1"/>
    <property type="molecule type" value="Genomic_DNA"/>
</dbReference>
<keyword evidence="2" id="KW-1185">Reference proteome</keyword>
<evidence type="ECO:0000313" key="2">
    <source>
        <dbReference type="Proteomes" id="UP000431826"/>
    </source>
</evidence>
<comment type="caution">
    <text evidence="1">The sequence shown here is derived from an EMBL/GenBank/DDBJ whole genome shotgun (WGS) entry which is preliminary data.</text>
</comment>
<protein>
    <recommendedName>
        <fullName evidence="3">DUF4760 domain-containing protein</fullName>
    </recommendedName>
</protein>
<dbReference type="AlphaFoldDB" id="A0A640UW85"/>
<gene>
    <name evidence="1" type="ORF">Stube_49960</name>
</gene>
<name>A0A640UW85_9ACTN</name>
<sequence length="194" mass="21963">MIAAMVTACTSILIAIMAYWLNHQGETRRSLREARIDRVSSQLKDLYGPLLVLTETNEKAWREYCRRYILPIGVGPTEIPLPELEEARWRMWVEAVFAPTAQKMRDIITARGDLIIGGEMPPVILEFCAHAATYDALLANWDGVGPSKSTLIRHPGNRFLSYVRESYGLLKAEQALLLKAAREVGRFEFNQSAR</sequence>
<evidence type="ECO:0008006" key="3">
    <source>
        <dbReference type="Google" id="ProtNLM"/>
    </source>
</evidence>
<evidence type="ECO:0000313" key="1">
    <source>
        <dbReference type="EMBL" id="GFE40323.1"/>
    </source>
</evidence>
<proteinExistence type="predicted"/>
<organism evidence="1 2">
    <name type="scientific">Streptomyces tubercidicus</name>
    <dbReference type="NCBI Taxonomy" id="47759"/>
    <lineage>
        <taxon>Bacteria</taxon>
        <taxon>Bacillati</taxon>
        <taxon>Actinomycetota</taxon>
        <taxon>Actinomycetes</taxon>
        <taxon>Kitasatosporales</taxon>
        <taxon>Streptomycetaceae</taxon>
        <taxon>Streptomyces</taxon>
    </lineage>
</organism>
<accession>A0A640UW85</accession>
<reference evidence="1 2" key="1">
    <citation type="submission" date="2019-12" db="EMBL/GenBank/DDBJ databases">
        <title>Whole genome shotgun sequence of Streptomyces tubercidicus NBRC 13090.</title>
        <authorList>
            <person name="Ichikawa N."/>
            <person name="Kimura A."/>
            <person name="Kitahashi Y."/>
            <person name="Komaki H."/>
            <person name="Tamura T."/>
        </authorList>
    </citation>
    <scope>NUCLEOTIDE SEQUENCE [LARGE SCALE GENOMIC DNA]</scope>
    <source>
        <strain evidence="1 2">NBRC 13090</strain>
    </source>
</reference>
<dbReference type="Proteomes" id="UP000431826">
    <property type="component" value="Unassembled WGS sequence"/>
</dbReference>